<evidence type="ECO:0000313" key="2">
    <source>
        <dbReference type="Proteomes" id="UP000199584"/>
    </source>
</evidence>
<sequence>MCRNENFALEKLPDEHAIAEQPWLAKQLAGLAEAPGPVAERADLLLLLARLSLKKAGRGP</sequence>
<organism evidence="1 2">
    <name type="scientific">Desulfoscipio geothermicus DSM 3669</name>
    <dbReference type="NCBI Taxonomy" id="1121426"/>
    <lineage>
        <taxon>Bacteria</taxon>
        <taxon>Bacillati</taxon>
        <taxon>Bacillota</taxon>
        <taxon>Clostridia</taxon>
        <taxon>Eubacteriales</taxon>
        <taxon>Desulfallaceae</taxon>
        <taxon>Desulfoscipio</taxon>
    </lineage>
</organism>
<dbReference type="AlphaFoldDB" id="A0A1I6DQI3"/>
<reference evidence="2" key="1">
    <citation type="submission" date="2016-10" db="EMBL/GenBank/DDBJ databases">
        <authorList>
            <person name="Varghese N."/>
            <person name="Submissions S."/>
        </authorList>
    </citation>
    <scope>NUCLEOTIDE SEQUENCE [LARGE SCALE GENOMIC DNA]</scope>
    <source>
        <strain evidence="2">DSM 3669</strain>
    </source>
</reference>
<gene>
    <name evidence="1" type="ORF">SAMN05660706_11521</name>
</gene>
<protein>
    <submittedName>
        <fullName evidence="1">Uncharacterized protein</fullName>
    </submittedName>
</protein>
<accession>A0A1I6DQI3</accession>
<dbReference type="EMBL" id="FOYM01000015">
    <property type="protein sequence ID" value="SFR07733.1"/>
    <property type="molecule type" value="Genomic_DNA"/>
</dbReference>
<evidence type="ECO:0000313" key="1">
    <source>
        <dbReference type="EMBL" id="SFR07733.1"/>
    </source>
</evidence>
<keyword evidence="2" id="KW-1185">Reference proteome</keyword>
<dbReference type="Proteomes" id="UP000199584">
    <property type="component" value="Unassembled WGS sequence"/>
</dbReference>
<proteinExistence type="predicted"/>
<name>A0A1I6DQI3_9FIRM</name>
<dbReference type="RefSeq" id="WP_092483640.1">
    <property type="nucleotide sequence ID" value="NZ_FOYM01000015.1"/>
</dbReference>
<dbReference type="STRING" id="39060.SAMN05660706_11521"/>